<dbReference type="EMBL" id="MVBM01000009">
    <property type="protein sequence ID" value="OOK66502.1"/>
    <property type="molecule type" value="Genomic_DNA"/>
</dbReference>
<keyword evidence="1" id="KW-0012">Acyltransferase</keyword>
<dbReference type="Gene3D" id="1.10.1200.10">
    <property type="entry name" value="ACP-like"/>
    <property type="match status" value="1"/>
</dbReference>
<dbReference type="AlphaFoldDB" id="A0A1V3WI42"/>
<dbReference type="Gene3D" id="3.40.50.720">
    <property type="entry name" value="NAD(P)-binding Rossmann-like Domain"/>
    <property type="match status" value="1"/>
</dbReference>
<keyword evidence="1" id="KW-0808">Transferase</keyword>
<sequence>MGTASAMTGHLGDRDKARMSRAGLATLSTGQALELLDAAMVADRGVVVATRLNTRALGSDTTAPSLLLGELAARRSRRVVDDTDTAVSATGLILRLRSLGPEQRHRELLDVVCSNAATVLGRSSTADINAAARSRTWASTR</sequence>
<reference evidence="1 2" key="1">
    <citation type="submission" date="2017-02" db="EMBL/GenBank/DDBJ databases">
        <title>Complete genome sequences of Mycobacterium kansasii strains isolated from rhesus macaques.</title>
        <authorList>
            <person name="Panda A."/>
            <person name="Nagaraj S."/>
            <person name="Zhao X."/>
            <person name="Tettelin H."/>
            <person name="Detolla L.J."/>
        </authorList>
    </citation>
    <scope>NUCLEOTIDE SEQUENCE [LARGE SCALE GENOMIC DNA]</scope>
    <source>
        <strain evidence="1 2">11-3813</strain>
    </source>
</reference>
<gene>
    <name evidence="1" type="ORF">BZL30_8020</name>
</gene>
<dbReference type="EC" id="2.3.1.41" evidence="1"/>
<organism evidence="1 2">
    <name type="scientific">Mycobacterium kansasii</name>
    <dbReference type="NCBI Taxonomy" id="1768"/>
    <lineage>
        <taxon>Bacteria</taxon>
        <taxon>Bacillati</taxon>
        <taxon>Actinomycetota</taxon>
        <taxon>Actinomycetes</taxon>
        <taxon>Mycobacteriales</taxon>
        <taxon>Mycobacteriaceae</taxon>
        <taxon>Mycobacterium</taxon>
    </lineage>
</organism>
<protein>
    <submittedName>
        <fullName evidence="1">Phenolphthiocerol synthesis polyketide synthase type I Pks15/1 domain protein</fullName>
        <ecNumber evidence="1">2.3.1.41</ecNumber>
    </submittedName>
</protein>
<accession>A0A1V3WI42</accession>
<evidence type="ECO:0000313" key="2">
    <source>
        <dbReference type="Proteomes" id="UP000189229"/>
    </source>
</evidence>
<dbReference type="InterPro" id="IPR036736">
    <property type="entry name" value="ACP-like_sf"/>
</dbReference>
<evidence type="ECO:0000313" key="1">
    <source>
        <dbReference type="EMBL" id="OOK66502.1"/>
    </source>
</evidence>
<name>A0A1V3WI42_MYCKA</name>
<proteinExistence type="predicted"/>
<comment type="caution">
    <text evidence="1">The sequence shown here is derived from an EMBL/GenBank/DDBJ whole genome shotgun (WGS) entry which is preliminary data.</text>
</comment>
<dbReference type="Proteomes" id="UP000189229">
    <property type="component" value="Unassembled WGS sequence"/>
</dbReference>
<dbReference type="GO" id="GO:0004315">
    <property type="term" value="F:3-oxoacyl-[acyl-carrier-protein] synthase activity"/>
    <property type="evidence" value="ECO:0007669"/>
    <property type="project" value="UniProtKB-EC"/>
</dbReference>